<keyword evidence="2" id="KW-1185">Reference proteome</keyword>
<dbReference type="RefSeq" id="WP_034291813.1">
    <property type="nucleotide sequence ID" value="NZ_CP091519.2"/>
</dbReference>
<dbReference type="EMBL" id="UFSO01000003">
    <property type="protein sequence ID" value="SSY80116.1"/>
    <property type="molecule type" value="Genomic_DNA"/>
</dbReference>
<proteinExistence type="predicted"/>
<organism evidence="1 2">
    <name type="scientific">Alysiella crassa</name>
    <dbReference type="NCBI Taxonomy" id="153491"/>
    <lineage>
        <taxon>Bacteria</taxon>
        <taxon>Pseudomonadati</taxon>
        <taxon>Pseudomonadota</taxon>
        <taxon>Betaproteobacteria</taxon>
        <taxon>Neisseriales</taxon>
        <taxon>Neisseriaceae</taxon>
        <taxon>Alysiella</taxon>
    </lineage>
</organism>
<accession>A0A376BT53</accession>
<dbReference type="STRING" id="1120980.GCA_000745955_00783"/>
<reference evidence="1 2" key="1">
    <citation type="submission" date="2018-06" db="EMBL/GenBank/DDBJ databases">
        <authorList>
            <consortium name="Pathogen Informatics"/>
            <person name="Doyle S."/>
        </authorList>
    </citation>
    <scope>NUCLEOTIDE SEQUENCE [LARGE SCALE GENOMIC DNA]</scope>
    <source>
        <strain evidence="1 2">NCTC10283</strain>
    </source>
</reference>
<name>A0A376BT53_9NEIS</name>
<evidence type="ECO:0000313" key="2">
    <source>
        <dbReference type="Proteomes" id="UP000254209"/>
    </source>
</evidence>
<gene>
    <name evidence="1" type="ORF">NCTC10283_01670</name>
</gene>
<protein>
    <submittedName>
        <fullName evidence="1">Uncharacterized protein</fullName>
    </submittedName>
</protein>
<evidence type="ECO:0000313" key="1">
    <source>
        <dbReference type="EMBL" id="SSY80116.1"/>
    </source>
</evidence>
<sequence length="80" mass="10197">MGWVVKKFLPIYLNNYLILWYLNKMKTYTRQWLNQKIRELERHIEQMPTDDERVDDEREYLQRERDNYQKWLRDLGDDTQ</sequence>
<dbReference type="AlphaFoldDB" id="A0A376BT53"/>
<dbReference type="Proteomes" id="UP000254209">
    <property type="component" value="Unassembled WGS sequence"/>
</dbReference>